<accession>A0A9D1FNJ6</accession>
<dbReference type="Gene3D" id="2.70.98.30">
    <property type="entry name" value="Golgi alpha-mannosidase II, domain 4"/>
    <property type="match status" value="1"/>
</dbReference>
<dbReference type="Proteomes" id="UP000824002">
    <property type="component" value="Unassembled WGS sequence"/>
</dbReference>
<evidence type="ECO:0000259" key="1">
    <source>
        <dbReference type="PROSITE" id="PS50853"/>
    </source>
</evidence>
<dbReference type="InterPro" id="IPR027291">
    <property type="entry name" value="Glyco_hydro_38_N_sf"/>
</dbReference>
<dbReference type="EMBL" id="DVJP01000066">
    <property type="protein sequence ID" value="HIS77131.1"/>
    <property type="molecule type" value="Genomic_DNA"/>
</dbReference>
<dbReference type="InterPro" id="IPR013780">
    <property type="entry name" value="Glyco_hydro_b"/>
</dbReference>
<dbReference type="InterPro" id="IPR003961">
    <property type="entry name" value="FN3_dom"/>
</dbReference>
<dbReference type="Gene3D" id="2.60.40.10">
    <property type="entry name" value="Immunoglobulins"/>
    <property type="match status" value="1"/>
</dbReference>
<dbReference type="SUPFAM" id="SSF74650">
    <property type="entry name" value="Galactose mutarotase-like"/>
    <property type="match status" value="1"/>
</dbReference>
<reference evidence="2" key="2">
    <citation type="journal article" date="2021" name="PeerJ">
        <title>Extensive microbial diversity within the chicken gut microbiome revealed by metagenomics and culture.</title>
        <authorList>
            <person name="Gilroy R."/>
            <person name="Ravi A."/>
            <person name="Getino M."/>
            <person name="Pursley I."/>
            <person name="Horton D.L."/>
            <person name="Alikhan N.F."/>
            <person name="Baker D."/>
            <person name="Gharbi K."/>
            <person name="Hall N."/>
            <person name="Watson M."/>
            <person name="Adriaenssens E.M."/>
            <person name="Foster-Nyarko E."/>
            <person name="Jarju S."/>
            <person name="Secka A."/>
            <person name="Antonio M."/>
            <person name="Oren A."/>
            <person name="Chaudhuri R.R."/>
            <person name="La Ragione R."/>
            <person name="Hildebrand F."/>
            <person name="Pallen M.J."/>
        </authorList>
    </citation>
    <scope>NUCLEOTIDE SEQUENCE</scope>
    <source>
        <strain evidence="2">CHK199-13235</strain>
    </source>
</reference>
<dbReference type="GO" id="GO:0009313">
    <property type="term" value="P:oligosaccharide catabolic process"/>
    <property type="evidence" value="ECO:0007669"/>
    <property type="project" value="TreeGrafter"/>
</dbReference>
<organism evidence="2 3">
    <name type="scientific">Candidatus Merdivicinus excrementipullorum</name>
    <dbReference type="NCBI Taxonomy" id="2840867"/>
    <lineage>
        <taxon>Bacteria</taxon>
        <taxon>Bacillati</taxon>
        <taxon>Bacillota</taxon>
        <taxon>Clostridia</taxon>
        <taxon>Eubacteriales</taxon>
        <taxon>Oscillospiraceae</taxon>
        <taxon>Oscillospiraceae incertae sedis</taxon>
        <taxon>Candidatus Merdivicinus</taxon>
    </lineage>
</organism>
<sequence length="1311" mass="147376">MIKEWKKAARITAVTQTPYMVEDNGILYSETVLSVQNPGEEFEAWVKTQETGQTPCWQAVGKIPHGEGEITVDVPELQGDGNLVTFQLCQTQGGEPEASVSLPQKKVRRWKVYVSHSFHTDIGYTDCQEYLIRQKWPEHLDEALQFTEDTSGWEDADQFRHHIESSYLLYGSALRVRDAGWMETLKEYLKQGRLAYSASYMNSSMEVMSSEELVRYYYYSGRHLKDILGVDSSGLAMMVDNPSISWSGIDIMANAGVKYMYLGPNFNWKTPRTVTDTYPRLFYMKGRNPENKVLILSGTLYNLDEMQFVDDGPKPELVPLETTVQCTANALMNRYHTENYPYDAVVQMVDQYWDNGKLFPRVMERIREMNRRRDAKGRPYLYPKFINSNMKDFCAYIEEKYGPSIASYSGTFENWWCYGTPSDAYSAALVREAHDQLPAAEALSAAAHCLAPGQRYPYQKIADAYNDMMLYDEHTFGPGDSSMGEQHIWKRNTAIAAKRMSDELMDEAGSALSRLIPTQRLTVAVYNPLSWNRNDAARISLSGLPAHFDLVDAVTGKPVCYQKTEEGFLEFWAEEIPAFGYKCYEIRERQDDPQFPSTLEKTENTLENRFYRVTFDERGAVCSVVDKQNGGIELVDADAPYSLNEFVYMTSDSHDYPVRSVGRVEEAERRTCRGPVWGKMVSSGFCQGTAGIRQEVILYDAVPRIDFVNTVYKNDALAWNSQNEEGFFVFPLHVPDFTLRHEMPSGDVKPYVDPRHADPNQERPEIEQFYTSSTDFYTVNRWIDASSQSGNYGVTLSAISAPIVQYGERRTLLYDVDYNTEKPWVYSYAVNNKWGTNFMRTQPGVLTFRYSLRSHTGGDWRDGRGDHFGWEQSVPLFVQMLPGGQAGKLPEKQGQWLSIDADNVVLTAAKIAEANGEGLILRFNETLGKKTKASVDLSLFRPESAMETDLMENDRKAALLENGKVTFSIDGYGWKTIRICFGAEPPVVRDVSAVTGGEGTRVCWEDAGESVGFYEVFRGGREDFIPGTGSYLGSTCRTDFLDTQVNSQTPSRWYYKVRSVQGGRKGKTSAAKEAKCGPQPETCKLEAPSGLRADVAFGNRVSLSWSYPSDAPDLLGFRLYRDGKQLADLSPIHRSYLDLDVVPGSRETYWVLAYGRNGAVSAVSNSVTAIPAKGGKKPGNLAREARLLASSQLSPRFPVSAAADGLIGVTGQWVSAGEKTPWIRLEWEESRAIDRIVLYDRDAGEGQIRKGVLRFSDGSAVDIDDFSDGAFGKTVTFPAKTVCWVAFQVTESKGVNIGLAEIEVYQSAQMK</sequence>
<dbReference type="InterPro" id="IPR055826">
    <property type="entry name" value="DUF7402"/>
</dbReference>
<feature type="domain" description="Fibronectin type-III" evidence="1">
    <location>
        <begin position="1087"/>
        <end position="1174"/>
    </location>
</feature>
<dbReference type="Gene3D" id="3.20.110.10">
    <property type="entry name" value="Glycoside hydrolase 38, N terminal domain"/>
    <property type="match status" value="1"/>
</dbReference>
<dbReference type="Gene3D" id="2.60.40.1180">
    <property type="entry name" value="Golgi alpha-mannosidase II"/>
    <property type="match status" value="1"/>
</dbReference>
<dbReference type="PANTHER" id="PTHR46017:SF1">
    <property type="entry name" value="ALPHA-MANNOSIDASE 2C1"/>
    <property type="match status" value="1"/>
</dbReference>
<dbReference type="SUPFAM" id="SSF49785">
    <property type="entry name" value="Galactose-binding domain-like"/>
    <property type="match status" value="1"/>
</dbReference>
<dbReference type="Pfam" id="PF17677">
    <property type="entry name" value="Glyco_hydro38C2"/>
    <property type="match status" value="1"/>
</dbReference>
<dbReference type="SUPFAM" id="SSF49265">
    <property type="entry name" value="Fibronectin type III"/>
    <property type="match status" value="1"/>
</dbReference>
<protein>
    <recommendedName>
        <fullName evidence="1">Fibronectin type-III domain-containing protein</fullName>
    </recommendedName>
</protein>
<dbReference type="InterPro" id="IPR008979">
    <property type="entry name" value="Galactose-bd-like_sf"/>
</dbReference>
<dbReference type="GO" id="GO:0030246">
    <property type="term" value="F:carbohydrate binding"/>
    <property type="evidence" value="ECO:0007669"/>
    <property type="project" value="InterPro"/>
</dbReference>
<dbReference type="GO" id="GO:0004559">
    <property type="term" value="F:alpha-mannosidase activity"/>
    <property type="evidence" value="ECO:0007669"/>
    <property type="project" value="TreeGrafter"/>
</dbReference>
<dbReference type="PANTHER" id="PTHR46017">
    <property type="entry name" value="ALPHA-MANNOSIDASE 2C1"/>
    <property type="match status" value="1"/>
</dbReference>
<reference evidence="2" key="1">
    <citation type="submission" date="2020-10" db="EMBL/GenBank/DDBJ databases">
        <authorList>
            <person name="Gilroy R."/>
        </authorList>
    </citation>
    <scope>NUCLEOTIDE SEQUENCE</scope>
    <source>
        <strain evidence="2">CHK199-13235</strain>
    </source>
</reference>
<evidence type="ECO:0000313" key="2">
    <source>
        <dbReference type="EMBL" id="HIS77131.1"/>
    </source>
</evidence>
<dbReference type="SUPFAM" id="SSF88713">
    <property type="entry name" value="Glycoside hydrolase/deacetylase"/>
    <property type="match status" value="1"/>
</dbReference>
<comment type="caution">
    <text evidence="2">The sequence shown here is derived from an EMBL/GenBank/DDBJ whole genome shotgun (WGS) entry which is preliminary data.</text>
</comment>
<evidence type="ECO:0000313" key="3">
    <source>
        <dbReference type="Proteomes" id="UP000824002"/>
    </source>
</evidence>
<gene>
    <name evidence="2" type="ORF">IAB51_10065</name>
</gene>
<proteinExistence type="predicted"/>
<dbReference type="InterPro" id="IPR011013">
    <property type="entry name" value="Gal_mutarotase_sf_dom"/>
</dbReference>
<name>A0A9D1FNJ6_9FIRM</name>
<dbReference type="InterPro" id="IPR013783">
    <property type="entry name" value="Ig-like_fold"/>
</dbReference>
<dbReference type="Gene3D" id="2.60.120.260">
    <property type="entry name" value="Galactose-binding domain-like"/>
    <property type="match status" value="1"/>
</dbReference>
<dbReference type="PROSITE" id="PS50853">
    <property type="entry name" value="FN3"/>
    <property type="match status" value="1"/>
</dbReference>
<dbReference type="InterPro" id="IPR041147">
    <property type="entry name" value="GH38_C"/>
</dbReference>
<dbReference type="Pfam" id="PF24135">
    <property type="entry name" value="DUF7402"/>
    <property type="match status" value="1"/>
</dbReference>
<dbReference type="InterPro" id="IPR036116">
    <property type="entry name" value="FN3_sf"/>
</dbReference>
<dbReference type="InterPro" id="IPR011330">
    <property type="entry name" value="Glyco_hydro/deAcase_b/a-brl"/>
</dbReference>